<accession>A0AAD3HST7</accession>
<reference evidence="2 3" key="1">
    <citation type="journal article" date="2021" name="Sci. Rep.">
        <title>Genome sequencing of the multicellular alga Astrephomene provides insights into convergent evolution of germ-soma differentiation.</title>
        <authorList>
            <person name="Yamashita S."/>
            <person name="Yamamoto K."/>
            <person name="Matsuzaki R."/>
            <person name="Suzuki S."/>
            <person name="Yamaguchi H."/>
            <person name="Hirooka S."/>
            <person name="Minakuchi Y."/>
            <person name="Miyagishima S."/>
            <person name="Kawachi M."/>
            <person name="Toyoda A."/>
            <person name="Nozaki H."/>
        </authorList>
    </citation>
    <scope>NUCLEOTIDE SEQUENCE [LARGE SCALE GENOMIC DNA]</scope>
    <source>
        <strain evidence="2 3">NIES-4017</strain>
    </source>
</reference>
<feature type="region of interest" description="Disordered" evidence="1">
    <location>
        <begin position="1"/>
        <end position="20"/>
    </location>
</feature>
<protein>
    <submittedName>
        <fullName evidence="2">Uncharacterized protein</fullName>
    </submittedName>
</protein>
<comment type="caution">
    <text evidence="2">The sequence shown here is derived from an EMBL/GenBank/DDBJ whole genome shotgun (WGS) entry which is preliminary data.</text>
</comment>
<evidence type="ECO:0000256" key="1">
    <source>
        <dbReference type="SAM" id="MobiDB-lite"/>
    </source>
</evidence>
<feature type="compositionally biased region" description="Polar residues" evidence="1">
    <location>
        <begin position="1"/>
        <end position="16"/>
    </location>
</feature>
<organism evidence="2 3">
    <name type="scientific">Astrephomene gubernaculifera</name>
    <dbReference type="NCBI Taxonomy" id="47775"/>
    <lineage>
        <taxon>Eukaryota</taxon>
        <taxon>Viridiplantae</taxon>
        <taxon>Chlorophyta</taxon>
        <taxon>core chlorophytes</taxon>
        <taxon>Chlorophyceae</taxon>
        <taxon>CS clade</taxon>
        <taxon>Chlamydomonadales</taxon>
        <taxon>Astrephomenaceae</taxon>
        <taxon>Astrephomene</taxon>
    </lineage>
</organism>
<feature type="compositionally biased region" description="Polar residues" evidence="1">
    <location>
        <begin position="192"/>
        <end position="203"/>
    </location>
</feature>
<keyword evidence="3" id="KW-1185">Reference proteome</keyword>
<proteinExistence type="predicted"/>
<evidence type="ECO:0000313" key="3">
    <source>
        <dbReference type="Proteomes" id="UP001054857"/>
    </source>
</evidence>
<gene>
    <name evidence="2" type="ORF">Agub_g13669</name>
</gene>
<dbReference type="AlphaFoldDB" id="A0AAD3HST7"/>
<feature type="region of interest" description="Disordered" evidence="1">
    <location>
        <begin position="185"/>
        <end position="222"/>
    </location>
</feature>
<name>A0AAD3HST7_9CHLO</name>
<evidence type="ECO:0000313" key="2">
    <source>
        <dbReference type="EMBL" id="GFR51305.1"/>
    </source>
</evidence>
<dbReference type="EMBL" id="BMAR01000048">
    <property type="protein sequence ID" value="GFR51305.1"/>
    <property type="molecule type" value="Genomic_DNA"/>
</dbReference>
<dbReference type="Proteomes" id="UP001054857">
    <property type="component" value="Unassembled WGS sequence"/>
</dbReference>
<sequence length="386" mass="41342">MATRTTMSMQPSSGCQVNRRFRPFTTPSASVNTAHYRRRRLKAVAALQTSNATARYNALWHEFTKRVEGEWEGVTATFNSAGAPQPLPERFVPSAYKEWGVELFDWQSQCSSVIVASGNDGSQLDLRNLLKRLMPRVGCEADAVAFVEEAADVWSADGGGPVKPVAASGSYVAAPAELPAATAAAASTATTDRGSSNSSSTQPKLEFCLASPSSSPSGEQPGSRLRLVLTLAQQGEGGQWQVALAELSRETYDGPFNGGAELSGCAGGSAPFAQQVPTTQQQLAGEWRVRGEVLRYARKEASGLLDLEESEASETKTDPDRKRMSRLDGPGALLLPLGVWVGCDASDADTLMLEVGVLRGETERDLAVCRYKQGRLETVMFATEVK</sequence>